<dbReference type="EMBL" id="SNZE01000014">
    <property type="protein sequence ID" value="TDR31007.1"/>
    <property type="molecule type" value="Genomic_DNA"/>
</dbReference>
<sequence length="504" mass="57653">MNTPKFHVTATFNGVYSFYECLLFIVNGIRDLGYEVTYADNQLNPDAINIVLGSYSTISHLNSWTRLSQQADNIIIYNWEQVAHDVPYFTQRYFRQMINAHVWDYNLRNIESLKKAGIHDIHHVPMSFVPEMCRAPKVEQQDIDVLFYGIINERRAAILQAMRNKGLKLVTTEDSGWMAGEKRDELIARSKIVLNMHFFDVARVFEIARVSYLLANSKAVVSEIAPNTDIDDDIRAAVVGGQAQDLPQLCWDLIHDDARRHDLGRKAFELFSQRHAAHALKPAIERYLAQLNAKPAQLGNPPEHSVALPKILQIGAAEKWNFMYCNIDANANFAPDLPIDISQPVPFEQPLHSWRFGHTTLTQGYFDKIIAKNVFQRVSNLQQALTNCLELLSEGGIVELSVPLDLSLDSWSSLEDCRTFNSSTWEKLLDEWWTYGWTHHRLEIASIEFGLHNPYGMGVLKDNANDWDSALRMPRAIDTMNVVLRKRALTNEETELLPQARFLD</sequence>
<dbReference type="RefSeq" id="WP_133620604.1">
    <property type="nucleotide sequence ID" value="NZ_SNZE01000014.1"/>
</dbReference>
<dbReference type="Proteomes" id="UP000294480">
    <property type="component" value="Unassembled WGS sequence"/>
</dbReference>
<organism evidence="1 2">
    <name type="scientific">Hydromonas duriensis</name>
    <dbReference type="NCBI Taxonomy" id="1527608"/>
    <lineage>
        <taxon>Bacteria</taxon>
        <taxon>Pseudomonadati</taxon>
        <taxon>Pseudomonadota</taxon>
        <taxon>Betaproteobacteria</taxon>
        <taxon>Burkholderiales</taxon>
        <taxon>Burkholderiaceae</taxon>
        <taxon>Hydromonas</taxon>
    </lineage>
</organism>
<gene>
    <name evidence="1" type="ORF">DFR44_11444</name>
</gene>
<name>A0A4R6Y6S5_9BURK</name>
<accession>A0A4R6Y6S5</accession>
<dbReference type="SUPFAM" id="SSF53335">
    <property type="entry name" value="S-adenosyl-L-methionine-dependent methyltransferases"/>
    <property type="match status" value="1"/>
</dbReference>
<keyword evidence="2" id="KW-1185">Reference proteome</keyword>
<evidence type="ECO:0000313" key="1">
    <source>
        <dbReference type="EMBL" id="TDR31007.1"/>
    </source>
</evidence>
<comment type="caution">
    <text evidence="1">The sequence shown here is derived from an EMBL/GenBank/DDBJ whole genome shotgun (WGS) entry which is preliminary data.</text>
</comment>
<reference evidence="1 2" key="1">
    <citation type="submission" date="2019-03" db="EMBL/GenBank/DDBJ databases">
        <title>Genomic Encyclopedia of Type Strains, Phase IV (KMG-IV): sequencing the most valuable type-strain genomes for metagenomic binning, comparative biology and taxonomic classification.</title>
        <authorList>
            <person name="Goeker M."/>
        </authorList>
    </citation>
    <scope>NUCLEOTIDE SEQUENCE [LARGE SCALE GENOMIC DNA]</scope>
    <source>
        <strain evidence="1 2">DSM 102852</strain>
    </source>
</reference>
<protein>
    <submittedName>
        <fullName evidence="1">Uncharacterized protein</fullName>
    </submittedName>
</protein>
<evidence type="ECO:0000313" key="2">
    <source>
        <dbReference type="Proteomes" id="UP000294480"/>
    </source>
</evidence>
<dbReference type="Gene3D" id="3.40.50.150">
    <property type="entry name" value="Vaccinia Virus protein VP39"/>
    <property type="match status" value="1"/>
</dbReference>
<dbReference type="AlphaFoldDB" id="A0A4R6Y6S5"/>
<proteinExistence type="predicted"/>
<dbReference type="InterPro" id="IPR029063">
    <property type="entry name" value="SAM-dependent_MTases_sf"/>
</dbReference>
<dbReference type="OrthoDB" id="9007998at2"/>